<reference evidence="2" key="1">
    <citation type="submission" date="2011-04" db="EMBL/GenBank/DDBJ databases">
        <title>Evolution of plant cell wall degrading machinery underlies the functional diversity of forest fungi.</title>
        <authorList>
            <consortium name="US DOE Joint Genome Institute (JGI-PGF)"/>
            <person name="Eastwood D.C."/>
            <person name="Floudas D."/>
            <person name="Binder M."/>
            <person name="Majcherczyk A."/>
            <person name="Schneider P."/>
            <person name="Aerts A."/>
            <person name="Asiegbu F.O."/>
            <person name="Baker S.E."/>
            <person name="Barry K."/>
            <person name="Bendiksby M."/>
            <person name="Blumentritt M."/>
            <person name="Coutinho P.M."/>
            <person name="Cullen D."/>
            <person name="Cullen D."/>
            <person name="Gathman A."/>
            <person name="Goodell B."/>
            <person name="Henrissat B."/>
            <person name="Ihrmark K."/>
            <person name="Kauserud H."/>
            <person name="Kohler A."/>
            <person name="LaButti K."/>
            <person name="Lapidus A."/>
            <person name="Lavin J.L."/>
            <person name="Lee Y.-H."/>
            <person name="Lindquist E."/>
            <person name="Lilly W."/>
            <person name="Lucas S."/>
            <person name="Morin E."/>
            <person name="Murat C."/>
            <person name="Oguiza J.A."/>
            <person name="Park J."/>
            <person name="Pisabarro A.G."/>
            <person name="Riley R."/>
            <person name="Rosling A."/>
            <person name="Salamov A."/>
            <person name="Schmidt O."/>
            <person name="Schmutz J."/>
            <person name="Skrede I."/>
            <person name="Stenlid J."/>
            <person name="Wiebenga A."/>
            <person name="Xie X."/>
            <person name="Kues U."/>
            <person name="Hibbett D.S."/>
            <person name="Hoffmeister D."/>
            <person name="Hogberg N."/>
            <person name="Martin F."/>
            <person name="Grigoriev I.V."/>
            <person name="Watkinson S.C."/>
        </authorList>
    </citation>
    <scope>NUCLEOTIDE SEQUENCE</scope>
    <source>
        <strain evidence="2">S7.9</strain>
    </source>
</reference>
<proteinExistence type="predicted"/>
<evidence type="ECO:0000256" key="1">
    <source>
        <dbReference type="SAM" id="Coils"/>
    </source>
</evidence>
<gene>
    <name evidence="2" type="ORF">SERLADRAFT_380123</name>
</gene>
<dbReference type="EMBL" id="GL945430">
    <property type="protein sequence ID" value="EGO28455.1"/>
    <property type="molecule type" value="Genomic_DNA"/>
</dbReference>
<name>F8NKP3_SERL9</name>
<feature type="coiled-coil region" evidence="1">
    <location>
        <begin position="36"/>
        <end position="70"/>
    </location>
</feature>
<protein>
    <submittedName>
        <fullName evidence="2">Uncharacterized protein</fullName>
    </submittedName>
</protein>
<dbReference type="HOGENOM" id="CLU_2723758_0_0_1"/>
<dbReference type="GeneID" id="18810870"/>
<dbReference type="KEGG" id="sla:SERLADRAFT_380123"/>
<keyword evidence="1" id="KW-0175">Coiled coil</keyword>
<sequence length="72" mass="8919">MLIKRFDFKIFRLNLKTPGFVVRIVRKPEKWEFNRRDRQKRLLELLEKELETLRQEYLDLQEELEAIGSQEV</sequence>
<accession>F8NKP3</accession>
<evidence type="ECO:0000313" key="2">
    <source>
        <dbReference type="EMBL" id="EGO28455.1"/>
    </source>
</evidence>
<dbReference type="Proteomes" id="UP000008064">
    <property type="component" value="Unassembled WGS sequence"/>
</dbReference>
<dbReference type="AlphaFoldDB" id="F8NKP3"/>
<organism>
    <name type="scientific">Serpula lacrymans var. lacrymans (strain S7.9)</name>
    <name type="common">Dry rot fungus</name>
    <dbReference type="NCBI Taxonomy" id="578457"/>
    <lineage>
        <taxon>Eukaryota</taxon>
        <taxon>Fungi</taxon>
        <taxon>Dikarya</taxon>
        <taxon>Basidiomycota</taxon>
        <taxon>Agaricomycotina</taxon>
        <taxon>Agaricomycetes</taxon>
        <taxon>Agaricomycetidae</taxon>
        <taxon>Boletales</taxon>
        <taxon>Coniophorineae</taxon>
        <taxon>Serpulaceae</taxon>
        <taxon>Serpula</taxon>
    </lineage>
</organism>
<dbReference type="RefSeq" id="XP_007314654.1">
    <property type="nucleotide sequence ID" value="XM_007314592.1"/>
</dbReference>